<dbReference type="AlphaFoldDB" id="A0A1E3QR93"/>
<dbReference type="Proteomes" id="UP000094336">
    <property type="component" value="Unassembled WGS sequence"/>
</dbReference>
<sequence length="131" mass="14420">MKFLLAEPYSRGTFLVHLVVLPPGRQGLLVRLYFSSRGSGRDARFKRSTIPGCQIPVGTTRGVAINARLRALKLNKAHGWLLMGGLAILHTVDAFTIVALEVITSSTPCLIRHLYEDRLGMILLVLSSSHQ</sequence>
<proteinExistence type="predicted"/>
<evidence type="ECO:0000313" key="2">
    <source>
        <dbReference type="Proteomes" id="UP000094336"/>
    </source>
</evidence>
<gene>
    <name evidence="1" type="ORF">BABINDRAFT_129348</name>
</gene>
<evidence type="ECO:0000313" key="1">
    <source>
        <dbReference type="EMBL" id="ODQ80158.1"/>
    </source>
</evidence>
<name>A0A1E3QR93_9ASCO</name>
<dbReference type="RefSeq" id="XP_018985486.1">
    <property type="nucleotide sequence ID" value="XM_019127019.1"/>
</dbReference>
<accession>A0A1E3QR93</accession>
<dbReference type="GeneID" id="30144873"/>
<keyword evidence="2" id="KW-1185">Reference proteome</keyword>
<dbReference type="EMBL" id="KV454430">
    <property type="protein sequence ID" value="ODQ80158.1"/>
    <property type="molecule type" value="Genomic_DNA"/>
</dbReference>
<reference evidence="2" key="1">
    <citation type="submission" date="2016-05" db="EMBL/GenBank/DDBJ databases">
        <title>Comparative genomics of biotechnologically important yeasts.</title>
        <authorList>
            <consortium name="DOE Joint Genome Institute"/>
            <person name="Riley R."/>
            <person name="Haridas S."/>
            <person name="Wolfe K.H."/>
            <person name="Lopes M.R."/>
            <person name="Hittinger C.T."/>
            <person name="Goker M."/>
            <person name="Salamov A."/>
            <person name="Wisecaver J."/>
            <person name="Long T.M."/>
            <person name="Aerts A.L."/>
            <person name="Barry K."/>
            <person name="Choi C."/>
            <person name="Clum A."/>
            <person name="Coughlan A.Y."/>
            <person name="Deshpande S."/>
            <person name="Douglass A.P."/>
            <person name="Hanson S.J."/>
            <person name="Klenk H.-P."/>
            <person name="Labutti K."/>
            <person name="Lapidus A."/>
            <person name="Lindquist E."/>
            <person name="Lipzen A."/>
            <person name="Meier-Kolthoff J.P."/>
            <person name="Ohm R.A."/>
            <person name="Otillar R.P."/>
            <person name="Pangilinan J."/>
            <person name="Peng Y."/>
            <person name="Rokas A."/>
            <person name="Rosa C.A."/>
            <person name="Scheuner C."/>
            <person name="Sibirny A.A."/>
            <person name="Slot J.C."/>
            <person name="Stielow J.B."/>
            <person name="Sun H."/>
            <person name="Kurtzman C.P."/>
            <person name="Blackwell M."/>
            <person name="Grigoriev I.V."/>
            <person name="Jeffries T.W."/>
        </authorList>
    </citation>
    <scope>NUCLEOTIDE SEQUENCE [LARGE SCALE GENOMIC DNA]</scope>
    <source>
        <strain evidence="2">NRRL Y-12698</strain>
    </source>
</reference>
<organism evidence="1 2">
    <name type="scientific">Babjeviella inositovora NRRL Y-12698</name>
    <dbReference type="NCBI Taxonomy" id="984486"/>
    <lineage>
        <taxon>Eukaryota</taxon>
        <taxon>Fungi</taxon>
        <taxon>Dikarya</taxon>
        <taxon>Ascomycota</taxon>
        <taxon>Saccharomycotina</taxon>
        <taxon>Pichiomycetes</taxon>
        <taxon>Serinales incertae sedis</taxon>
        <taxon>Babjeviella</taxon>
    </lineage>
</organism>
<protein>
    <submittedName>
        <fullName evidence="1">Uncharacterized protein</fullName>
    </submittedName>
</protein>